<keyword evidence="7 11" id="KW-0378">Hydrolase</keyword>
<dbReference type="Proteomes" id="UP000298416">
    <property type="component" value="Unassembled WGS sequence"/>
</dbReference>
<dbReference type="SUPFAM" id="SSF53474">
    <property type="entry name" value="alpha/beta-Hydrolases"/>
    <property type="match status" value="1"/>
</dbReference>
<dbReference type="FunFam" id="3.40.50.1820:FF:000453">
    <property type="entry name" value="Carboxypeptidase"/>
    <property type="match status" value="1"/>
</dbReference>
<comment type="subcellular location">
    <subcellularLocation>
        <location evidence="1">Secreted</location>
    </subcellularLocation>
</comment>
<keyword evidence="6 11" id="KW-0732">Signal</keyword>
<dbReference type="GO" id="GO:0005773">
    <property type="term" value="C:vacuole"/>
    <property type="evidence" value="ECO:0007669"/>
    <property type="project" value="TreeGrafter"/>
</dbReference>
<evidence type="ECO:0000256" key="9">
    <source>
        <dbReference type="ARBA" id="ARBA00023180"/>
    </source>
</evidence>
<evidence type="ECO:0000313" key="13">
    <source>
        <dbReference type="Proteomes" id="UP000298416"/>
    </source>
</evidence>
<keyword evidence="5 11" id="KW-0645">Protease</keyword>
<reference evidence="12" key="2">
    <citation type="submission" date="2020-08" db="EMBL/GenBank/DDBJ databases">
        <title>Plant Genome Project.</title>
        <authorList>
            <person name="Zhang R.-G."/>
        </authorList>
    </citation>
    <scope>NUCLEOTIDE SEQUENCE</scope>
    <source>
        <strain evidence="12">Huo1</strain>
        <tissue evidence="12">Leaf</tissue>
    </source>
</reference>
<dbReference type="PANTHER" id="PTHR11802">
    <property type="entry name" value="SERINE PROTEASE FAMILY S10 SERINE CARBOXYPEPTIDASE"/>
    <property type="match status" value="1"/>
</dbReference>
<accession>A0A8X8YG15</accession>
<keyword evidence="4 11" id="KW-0121">Carboxypeptidase</keyword>
<keyword evidence="9" id="KW-0325">Glycoprotein</keyword>
<evidence type="ECO:0000256" key="1">
    <source>
        <dbReference type="ARBA" id="ARBA00004613"/>
    </source>
</evidence>
<feature type="signal peptide" evidence="11">
    <location>
        <begin position="1"/>
        <end position="20"/>
    </location>
</feature>
<gene>
    <name evidence="12" type="ORF">SASPL_107369</name>
</gene>
<name>A0A8X8YG15_SALSN</name>
<reference evidence="12" key="1">
    <citation type="submission" date="2018-01" db="EMBL/GenBank/DDBJ databases">
        <authorList>
            <person name="Mao J.F."/>
        </authorList>
    </citation>
    <scope>NUCLEOTIDE SEQUENCE</scope>
    <source>
        <strain evidence="12">Huo1</strain>
        <tissue evidence="12">Leaf</tissue>
    </source>
</reference>
<dbReference type="InterPro" id="IPR018202">
    <property type="entry name" value="Ser_caboxypep_ser_AS"/>
</dbReference>
<dbReference type="Gene3D" id="6.10.250.940">
    <property type="match status" value="1"/>
</dbReference>
<comment type="similarity">
    <text evidence="2 11">Belongs to the peptidase S10 family.</text>
</comment>
<keyword evidence="3" id="KW-0964">Secreted</keyword>
<proteinExistence type="inferred from homology"/>
<dbReference type="Gene3D" id="3.40.50.1820">
    <property type="entry name" value="alpha/beta hydrolase"/>
    <property type="match status" value="1"/>
</dbReference>
<comment type="function">
    <text evidence="10">Probable carboxypeptidase.</text>
</comment>
<dbReference type="EMBL" id="PNBA02000003">
    <property type="protein sequence ID" value="KAG6429320.1"/>
    <property type="molecule type" value="Genomic_DNA"/>
</dbReference>
<feature type="chain" id="PRO_5036517147" description="Carboxypeptidase" evidence="11">
    <location>
        <begin position="21"/>
        <end position="475"/>
    </location>
</feature>
<evidence type="ECO:0000256" key="7">
    <source>
        <dbReference type="ARBA" id="ARBA00022801"/>
    </source>
</evidence>
<evidence type="ECO:0000256" key="8">
    <source>
        <dbReference type="ARBA" id="ARBA00023157"/>
    </source>
</evidence>
<sequence length="475" mass="53176">MAAIVKIVAFFSLLAHSAKCHSSSSSLSAGDRISELPGQPRVSFHQYSGYVSVDQNEERALFYYFVEAEIDPASKPLVLWLNGGPGCSSLGVGAFSENGPFRPSGNGLVRNEHSWNREANVLYLESPIGVGFSYAANSSSYEGVNDKITGMFPSSLISMHVNSRDNLVFLQNWFLKFPQYKDRSLYITGESYAGHYIPQLAELMLQFNKKRKEFNLKGIALGNPVLEYGTDFNSRAEFFWSHGLISDTTYKMFTSTCNYSRYVSEYYRGSLSPICTKVMSLVTTETSKFVDKYDVTLDVCIPSVLSQSKALAPQQVTESIDVCVEDETLNYLNRKDVQKALHARLVGLNRWLVCSNILDYEPLDLEIPTINVVGRIIQAGIPVLVYSGDQDSVIPLTGSRRLVHRLARLLKLRSTTPYRVWFAGMQVGGWTQVYDNILSFATIRGASHEAPFSQPERSLVLFKAFLEGRPLPQQF</sequence>
<dbReference type="GO" id="GO:0004185">
    <property type="term" value="F:serine-type carboxypeptidase activity"/>
    <property type="evidence" value="ECO:0007669"/>
    <property type="project" value="UniProtKB-UniRule"/>
</dbReference>
<keyword evidence="8" id="KW-1015">Disulfide bond</keyword>
<evidence type="ECO:0000256" key="5">
    <source>
        <dbReference type="ARBA" id="ARBA00022670"/>
    </source>
</evidence>
<dbReference type="PRINTS" id="PR00724">
    <property type="entry name" value="CRBOXYPTASEC"/>
</dbReference>
<dbReference type="Gene3D" id="3.40.50.11320">
    <property type="match status" value="1"/>
</dbReference>
<organism evidence="12">
    <name type="scientific">Salvia splendens</name>
    <name type="common">Scarlet sage</name>
    <dbReference type="NCBI Taxonomy" id="180675"/>
    <lineage>
        <taxon>Eukaryota</taxon>
        <taxon>Viridiplantae</taxon>
        <taxon>Streptophyta</taxon>
        <taxon>Embryophyta</taxon>
        <taxon>Tracheophyta</taxon>
        <taxon>Spermatophyta</taxon>
        <taxon>Magnoliopsida</taxon>
        <taxon>eudicotyledons</taxon>
        <taxon>Gunneridae</taxon>
        <taxon>Pentapetalae</taxon>
        <taxon>asterids</taxon>
        <taxon>lamiids</taxon>
        <taxon>Lamiales</taxon>
        <taxon>Lamiaceae</taxon>
        <taxon>Nepetoideae</taxon>
        <taxon>Mentheae</taxon>
        <taxon>Salviinae</taxon>
        <taxon>Salvia</taxon>
        <taxon>Salvia subgen. Calosphace</taxon>
        <taxon>core Calosphace</taxon>
    </lineage>
</organism>
<evidence type="ECO:0000256" key="2">
    <source>
        <dbReference type="ARBA" id="ARBA00009431"/>
    </source>
</evidence>
<keyword evidence="13" id="KW-1185">Reference proteome</keyword>
<dbReference type="FunFam" id="3.40.50.11320:FF:000004">
    <property type="entry name" value="Carboxypeptidase"/>
    <property type="match status" value="1"/>
</dbReference>
<dbReference type="EC" id="3.4.16.-" evidence="11"/>
<evidence type="ECO:0000256" key="10">
    <source>
        <dbReference type="ARBA" id="ARBA00037399"/>
    </source>
</evidence>
<evidence type="ECO:0000256" key="6">
    <source>
        <dbReference type="ARBA" id="ARBA00022729"/>
    </source>
</evidence>
<dbReference type="InterPro" id="IPR033124">
    <property type="entry name" value="Ser_caboxypep_his_AS"/>
</dbReference>
<dbReference type="PROSITE" id="PS00131">
    <property type="entry name" value="CARBOXYPEPT_SER_SER"/>
    <property type="match status" value="1"/>
</dbReference>
<evidence type="ECO:0000256" key="4">
    <source>
        <dbReference type="ARBA" id="ARBA00022645"/>
    </source>
</evidence>
<comment type="caution">
    <text evidence="12">The sequence shown here is derived from an EMBL/GenBank/DDBJ whole genome shotgun (WGS) entry which is preliminary data.</text>
</comment>
<dbReference type="PROSITE" id="PS00560">
    <property type="entry name" value="CARBOXYPEPT_SER_HIS"/>
    <property type="match status" value="1"/>
</dbReference>
<dbReference type="Pfam" id="PF00450">
    <property type="entry name" value="Peptidase_S10"/>
    <property type="match status" value="1"/>
</dbReference>
<dbReference type="InterPro" id="IPR029058">
    <property type="entry name" value="AB_hydrolase_fold"/>
</dbReference>
<dbReference type="InterPro" id="IPR001563">
    <property type="entry name" value="Peptidase_S10"/>
</dbReference>
<dbReference type="GO" id="GO:0005576">
    <property type="term" value="C:extracellular region"/>
    <property type="evidence" value="ECO:0007669"/>
    <property type="project" value="UniProtKB-SubCell"/>
</dbReference>
<dbReference type="PANTHER" id="PTHR11802:SF435">
    <property type="entry name" value="SERINE CARBOXYPEPTIDASE-LIKE 46"/>
    <property type="match status" value="1"/>
</dbReference>
<evidence type="ECO:0000256" key="11">
    <source>
        <dbReference type="RuleBase" id="RU361156"/>
    </source>
</evidence>
<dbReference type="AlphaFoldDB" id="A0A8X8YG15"/>
<evidence type="ECO:0000256" key="3">
    <source>
        <dbReference type="ARBA" id="ARBA00022525"/>
    </source>
</evidence>
<evidence type="ECO:0000313" key="12">
    <source>
        <dbReference type="EMBL" id="KAG6429320.1"/>
    </source>
</evidence>
<dbReference type="GO" id="GO:0006508">
    <property type="term" value="P:proteolysis"/>
    <property type="evidence" value="ECO:0007669"/>
    <property type="project" value="UniProtKB-KW"/>
</dbReference>
<protein>
    <recommendedName>
        <fullName evidence="11">Carboxypeptidase</fullName>
        <ecNumber evidence="11">3.4.16.-</ecNumber>
    </recommendedName>
</protein>